<organism evidence="2 3">
    <name type="scientific">Empedobacter brevis</name>
    <dbReference type="NCBI Taxonomy" id="247"/>
    <lineage>
        <taxon>Bacteria</taxon>
        <taxon>Pseudomonadati</taxon>
        <taxon>Bacteroidota</taxon>
        <taxon>Flavobacteriia</taxon>
        <taxon>Flavobacteriales</taxon>
        <taxon>Weeksellaceae</taxon>
        <taxon>Empedobacter</taxon>
    </lineage>
</organism>
<evidence type="ECO:0000256" key="1">
    <source>
        <dbReference type="SAM" id="SignalP"/>
    </source>
</evidence>
<accession>A0AAJ1QDS5</accession>
<dbReference type="EMBL" id="JACAGJ010000003">
    <property type="protein sequence ID" value="MDM1072151.1"/>
    <property type="molecule type" value="Genomic_DNA"/>
</dbReference>
<dbReference type="Proteomes" id="UP001170959">
    <property type="component" value="Unassembled WGS sequence"/>
</dbReference>
<evidence type="ECO:0000313" key="2">
    <source>
        <dbReference type="EMBL" id="MDM1072151.1"/>
    </source>
</evidence>
<name>A0AAJ1QDS5_9FLAO</name>
<gene>
    <name evidence="2" type="ORF">HX001_06535</name>
</gene>
<evidence type="ECO:0008006" key="4">
    <source>
        <dbReference type="Google" id="ProtNLM"/>
    </source>
</evidence>
<evidence type="ECO:0000313" key="3">
    <source>
        <dbReference type="Proteomes" id="UP001170959"/>
    </source>
</evidence>
<feature type="signal peptide" evidence="1">
    <location>
        <begin position="1"/>
        <end position="22"/>
    </location>
</feature>
<comment type="caution">
    <text evidence="2">The sequence shown here is derived from an EMBL/GenBank/DDBJ whole genome shotgun (WGS) entry which is preliminary data.</text>
</comment>
<protein>
    <recommendedName>
        <fullName evidence="4">PepSY domain-containing protein</fullName>
    </recommendedName>
</protein>
<dbReference type="RefSeq" id="WP_286492383.1">
    <property type="nucleotide sequence ID" value="NZ_JACAGJ010000003.1"/>
</dbReference>
<keyword evidence="1" id="KW-0732">Signal</keyword>
<feature type="chain" id="PRO_5042594195" description="PepSY domain-containing protein" evidence="1">
    <location>
        <begin position="23"/>
        <end position="175"/>
    </location>
</feature>
<reference evidence="2" key="1">
    <citation type="submission" date="2020-06" db="EMBL/GenBank/DDBJ databases">
        <authorList>
            <person name="Dong N."/>
        </authorList>
    </citation>
    <scope>NUCLEOTIDE SEQUENCE</scope>
    <source>
        <strain evidence="2">R655-4</strain>
    </source>
</reference>
<reference evidence="2" key="2">
    <citation type="journal article" date="2022" name="Sci. Total Environ.">
        <title>Prevalence, transmission, and molecular epidemiology of tet(X)-positive bacteria among humans, animals, and environmental niches in China: An epidemiological, and genomic-based study.</title>
        <authorList>
            <person name="Dong N."/>
            <person name="Zeng Y."/>
            <person name="Cai C."/>
            <person name="Sun C."/>
            <person name="Lu J."/>
            <person name="Liu C."/>
            <person name="Zhou H."/>
            <person name="Sun Q."/>
            <person name="Shu L."/>
            <person name="Wang H."/>
            <person name="Wang Y."/>
            <person name="Wang S."/>
            <person name="Wu C."/>
            <person name="Chan E.W."/>
            <person name="Chen G."/>
            <person name="Shen Z."/>
            <person name="Chen S."/>
            <person name="Zhang R."/>
        </authorList>
    </citation>
    <scope>NUCLEOTIDE SEQUENCE</scope>
    <source>
        <strain evidence="2">R655-4</strain>
    </source>
</reference>
<sequence length="175" mass="18860">MKKLLIAGVFLLSTTSMISAQMAITSIQNNQTDLLINDSISLKKGTDIQVYLPAGKDFFFVKQKKSGLSAKLIGDIAGIAGTGAAAVGIGSGNVVVMSDAINVMNKASAIQYGVDAIDRIQELPISKNAKKIAGKKMQVLEWEFKEEGYIIIATFDKKKYEINLQEAVMTGEIKL</sequence>
<dbReference type="AlphaFoldDB" id="A0AAJ1QDS5"/>
<proteinExistence type="predicted"/>